<dbReference type="Proteomes" id="UP001595799">
    <property type="component" value="Unassembled WGS sequence"/>
</dbReference>
<dbReference type="NCBIfam" id="NF004315">
    <property type="entry name" value="PRK05710.1-4"/>
    <property type="match status" value="1"/>
</dbReference>
<evidence type="ECO:0000256" key="3">
    <source>
        <dbReference type="ARBA" id="ARBA00022741"/>
    </source>
</evidence>
<dbReference type="PROSITE" id="PS00178">
    <property type="entry name" value="AA_TRNA_LIGASE_I"/>
    <property type="match status" value="1"/>
</dbReference>
<dbReference type="InterPro" id="IPR049940">
    <property type="entry name" value="GluQ/Sye"/>
</dbReference>
<keyword evidence="6 7" id="KW-0030">Aminoacyl-tRNA synthetase</keyword>
<dbReference type="PANTHER" id="PTHR43311">
    <property type="entry name" value="GLUTAMATE--TRNA LIGASE"/>
    <property type="match status" value="1"/>
</dbReference>
<name>A0ABV8UGE8_9PROT</name>
<dbReference type="EC" id="6.1.1.-" evidence="9"/>
<dbReference type="InterPro" id="IPR014729">
    <property type="entry name" value="Rossmann-like_a/b/a_fold"/>
</dbReference>
<dbReference type="SUPFAM" id="SSF52374">
    <property type="entry name" value="Nucleotidylyl transferase"/>
    <property type="match status" value="1"/>
</dbReference>
<evidence type="ECO:0000256" key="5">
    <source>
        <dbReference type="ARBA" id="ARBA00022840"/>
    </source>
</evidence>
<comment type="caution">
    <text evidence="9">The sequence shown here is derived from an EMBL/GenBank/DDBJ whole genome shotgun (WGS) entry which is preliminary data.</text>
</comment>
<dbReference type="EMBL" id="JBHSCW010000001">
    <property type="protein sequence ID" value="MFC4349935.1"/>
    <property type="molecule type" value="Genomic_DNA"/>
</dbReference>
<proteinExistence type="inferred from homology"/>
<comment type="similarity">
    <text evidence="7">Belongs to the class-I aminoacyl-tRNA synthetase family.</text>
</comment>
<evidence type="ECO:0000256" key="7">
    <source>
        <dbReference type="RuleBase" id="RU363037"/>
    </source>
</evidence>
<keyword evidence="4" id="KW-0862">Zinc</keyword>
<keyword evidence="2" id="KW-0479">Metal-binding</keyword>
<dbReference type="InterPro" id="IPR020058">
    <property type="entry name" value="Glu/Gln-tRNA-synth_Ib_cat-dom"/>
</dbReference>
<dbReference type="RefSeq" id="WP_382419901.1">
    <property type="nucleotide sequence ID" value="NZ_JBHSCW010000001.1"/>
</dbReference>
<keyword evidence="7" id="KW-0648">Protein biosynthesis</keyword>
<protein>
    <submittedName>
        <fullName evidence="9">tRNA glutamyl-Q(34) synthetase GluQRS</fullName>
        <ecNumber evidence="9">6.1.1.-</ecNumber>
    </submittedName>
</protein>
<keyword evidence="10" id="KW-1185">Reference proteome</keyword>
<dbReference type="InterPro" id="IPR000924">
    <property type="entry name" value="Glu/Gln-tRNA-synth"/>
</dbReference>
<reference evidence="10" key="1">
    <citation type="journal article" date="2019" name="Int. J. Syst. Evol. Microbiol.">
        <title>The Global Catalogue of Microorganisms (GCM) 10K type strain sequencing project: providing services to taxonomists for standard genome sequencing and annotation.</title>
        <authorList>
            <consortium name="The Broad Institute Genomics Platform"/>
            <consortium name="The Broad Institute Genome Sequencing Center for Infectious Disease"/>
            <person name="Wu L."/>
            <person name="Ma J."/>
        </authorList>
    </citation>
    <scope>NUCLEOTIDE SEQUENCE [LARGE SCALE GENOMIC DNA]</scope>
    <source>
        <strain evidence="10">CECT 8472</strain>
    </source>
</reference>
<dbReference type="GO" id="GO:0016874">
    <property type="term" value="F:ligase activity"/>
    <property type="evidence" value="ECO:0007669"/>
    <property type="project" value="UniProtKB-KW"/>
</dbReference>
<evidence type="ECO:0000256" key="1">
    <source>
        <dbReference type="ARBA" id="ARBA00022598"/>
    </source>
</evidence>
<organism evidence="9 10">
    <name type="scientific">Fodinicurvata halophila</name>
    <dbReference type="NCBI Taxonomy" id="1419723"/>
    <lineage>
        <taxon>Bacteria</taxon>
        <taxon>Pseudomonadati</taxon>
        <taxon>Pseudomonadota</taxon>
        <taxon>Alphaproteobacteria</taxon>
        <taxon>Rhodospirillales</taxon>
        <taxon>Rhodovibrionaceae</taxon>
        <taxon>Fodinicurvata</taxon>
    </lineage>
</organism>
<feature type="domain" description="Glutamyl/glutaminyl-tRNA synthetase class Ib catalytic" evidence="8">
    <location>
        <begin position="8"/>
        <end position="275"/>
    </location>
</feature>
<evidence type="ECO:0000313" key="9">
    <source>
        <dbReference type="EMBL" id="MFC4349935.1"/>
    </source>
</evidence>
<keyword evidence="5 7" id="KW-0067">ATP-binding</keyword>
<sequence length="284" mass="32121">MSAPMSETTRFAPSPTGRLHLGHAHAALFAAEQAGPDGRFLIRMEDIDRGRCRPEFEGGILEDLGWLGLVWEEPVERQSAHLSEHGRALETLRAKELLYPCFCTRREITTEIAQSDRAPHGPEGPLYPGTCRRLSRSERDERLAAGESYAWRLDMAEALRRTPPLTWFDRAAGRQQAQPDLLGDVVLARKDIATSYHLSVVVDDARQEVTLVTRGEDLFMASHLHRLLQVLLDLPEPEWLHHRLILDESGQRLAKRHDALSLQNLRIAGHSPESIRQRLGFSML</sequence>
<keyword evidence="3 7" id="KW-0547">Nucleotide-binding</keyword>
<evidence type="ECO:0000256" key="2">
    <source>
        <dbReference type="ARBA" id="ARBA00022723"/>
    </source>
</evidence>
<accession>A0ABV8UGE8</accession>
<evidence type="ECO:0000256" key="4">
    <source>
        <dbReference type="ARBA" id="ARBA00022833"/>
    </source>
</evidence>
<keyword evidence="1 7" id="KW-0436">Ligase</keyword>
<evidence type="ECO:0000256" key="6">
    <source>
        <dbReference type="ARBA" id="ARBA00023146"/>
    </source>
</evidence>
<evidence type="ECO:0000313" key="10">
    <source>
        <dbReference type="Proteomes" id="UP001595799"/>
    </source>
</evidence>
<gene>
    <name evidence="9" type="primary">gluQRS</name>
    <name evidence="9" type="ORF">ACFOW6_00100</name>
</gene>
<dbReference type="Pfam" id="PF00749">
    <property type="entry name" value="tRNA-synt_1c"/>
    <property type="match status" value="1"/>
</dbReference>
<dbReference type="Gene3D" id="3.40.50.620">
    <property type="entry name" value="HUPs"/>
    <property type="match status" value="1"/>
</dbReference>
<evidence type="ECO:0000259" key="8">
    <source>
        <dbReference type="Pfam" id="PF00749"/>
    </source>
</evidence>
<dbReference type="InterPro" id="IPR001412">
    <property type="entry name" value="aa-tRNA-synth_I_CS"/>
</dbReference>
<dbReference type="PANTHER" id="PTHR43311:SF1">
    <property type="entry name" value="GLUTAMYL-Q TRNA(ASP) SYNTHETASE"/>
    <property type="match status" value="1"/>
</dbReference>
<dbReference type="PRINTS" id="PR00987">
    <property type="entry name" value="TRNASYNTHGLU"/>
</dbReference>